<gene>
    <name evidence="2" type="ORF">H3146_12390</name>
</gene>
<feature type="region of interest" description="Disordered" evidence="1">
    <location>
        <begin position="1"/>
        <end position="20"/>
    </location>
</feature>
<evidence type="ECO:0000313" key="2">
    <source>
        <dbReference type="EMBL" id="MBB1254161.1"/>
    </source>
</evidence>
<dbReference type="RefSeq" id="WP_181354370.1">
    <property type="nucleotide sequence ID" value="NZ_JABJWZ010000092.1"/>
</dbReference>
<name>A0A7W3WKP6_9ACTN</name>
<evidence type="ECO:0000313" key="3">
    <source>
        <dbReference type="Proteomes" id="UP000525686"/>
    </source>
</evidence>
<feature type="region of interest" description="Disordered" evidence="1">
    <location>
        <begin position="79"/>
        <end position="112"/>
    </location>
</feature>
<reference evidence="3" key="1">
    <citation type="submission" date="2020-05" db="EMBL/GenBank/DDBJ databases">
        <title>Classification of alakaliphilic streptomycetes isolated from an alkaline soil next to Lonar Crater, India and a proposal for the recognition of Streptomyces alkaliterrae sp. nov.</title>
        <authorList>
            <person name="Golinska P."/>
        </authorList>
    </citation>
    <scope>NUCLEOTIDE SEQUENCE [LARGE SCALE GENOMIC DNA]</scope>
    <source>
        <strain evidence="3">OF3</strain>
    </source>
</reference>
<dbReference type="EMBL" id="JABJWZ010000092">
    <property type="protein sequence ID" value="MBB1254161.1"/>
    <property type="molecule type" value="Genomic_DNA"/>
</dbReference>
<dbReference type="Proteomes" id="UP000525686">
    <property type="component" value="Unassembled WGS sequence"/>
</dbReference>
<sequence length="112" mass="12003">MSASTREKQHGVGLELDRPERRFALDRGAAPHLPDLTDLHGPAPLAFRLLTEVTASGGILPCDISYDEDTQTCAYEGLPPGVFMTKNPPKTYGPTQPTGQMDAPDDPGPSDD</sequence>
<comment type="caution">
    <text evidence="2">The sequence shown here is derived from an EMBL/GenBank/DDBJ whole genome shotgun (WGS) entry which is preliminary data.</text>
</comment>
<organism evidence="2 3">
    <name type="scientific">Streptomyces alkaliterrae</name>
    <dbReference type="NCBI Taxonomy" id="2213162"/>
    <lineage>
        <taxon>Bacteria</taxon>
        <taxon>Bacillati</taxon>
        <taxon>Actinomycetota</taxon>
        <taxon>Actinomycetes</taxon>
        <taxon>Kitasatosporales</taxon>
        <taxon>Streptomycetaceae</taxon>
        <taxon>Streptomyces</taxon>
    </lineage>
</organism>
<dbReference type="AlphaFoldDB" id="A0A7W3WKP6"/>
<protein>
    <submittedName>
        <fullName evidence="2">Uncharacterized protein</fullName>
    </submittedName>
</protein>
<feature type="compositionally biased region" description="Acidic residues" evidence="1">
    <location>
        <begin position="103"/>
        <end position="112"/>
    </location>
</feature>
<evidence type="ECO:0000256" key="1">
    <source>
        <dbReference type="SAM" id="MobiDB-lite"/>
    </source>
</evidence>
<proteinExistence type="predicted"/>
<accession>A0A7W3WKP6</accession>